<comment type="caution">
    <text evidence="1">The sequence shown here is derived from an EMBL/GenBank/DDBJ whole genome shotgun (WGS) entry which is preliminary data.</text>
</comment>
<dbReference type="EMBL" id="JXBC01000006">
    <property type="protein sequence ID" value="KIU10162.1"/>
    <property type="molecule type" value="Genomic_DNA"/>
</dbReference>
<protein>
    <submittedName>
        <fullName evidence="1">Uncharacterized protein</fullName>
    </submittedName>
</protein>
<sequence>MLKQVGIYGITVMFESGKQVFDLFSIRVATRELSSLYGDEGSFYFRQINKKRSVSHA</sequence>
<gene>
    <name evidence="1" type="ORF">SC09_Contig28orf00350</name>
</gene>
<organism evidence="1 2">
    <name type="scientific">Bacillus subtilis</name>
    <dbReference type="NCBI Taxonomy" id="1423"/>
    <lineage>
        <taxon>Bacteria</taxon>
        <taxon>Bacillati</taxon>
        <taxon>Bacillota</taxon>
        <taxon>Bacilli</taxon>
        <taxon>Bacillales</taxon>
        <taxon>Bacillaceae</taxon>
        <taxon>Bacillus</taxon>
    </lineage>
</organism>
<accession>A0A0D1KVD7</accession>
<reference evidence="1 2" key="1">
    <citation type="submission" date="2014-12" db="EMBL/GenBank/DDBJ databases">
        <title>Comparative genome analysis of Bacillus coagulans HM-08, Clostridium butyricum HM-68, Bacillus subtilis HM-66 and Bacillus licheniformis BL-09.</title>
        <authorList>
            <person name="Zhang H."/>
        </authorList>
    </citation>
    <scope>NUCLEOTIDE SEQUENCE [LARGE SCALE GENOMIC DNA]</scope>
    <source>
        <strain evidence="1 2">HM-66</strain>
    </source>
</reference>
<proteinExistence type="predicted"/>
<evidence type="ECO:0000313" key="1">
    <source>
        <dbReference type="EMBL" id="KIU10162.1"/>
    </source>
</evidence>
<dbReference type="PATRIC" id="fig|1423.173.peg.3611"/>
<dbReference type="AlphaFoldDB" id="A0A0D1KVD7"/>
<dbReference type="Proteomes" id="UP000032247">
    <property type="component" value="Unassembled WGS sequence"/>
</dbReference>
<evidence type="ECO:0000313" key="2">
    <source>
        <dbReference type="Proteomes" id="UP000032247"/>
    </source>
</evidence>
<name>A0A0D1KVD7_BACIU</name>